<dbReference type="Proteomes" id="UP001595868">
    <property type="component" value="Unassembled WGS sequence"/>
</dbReference>
<protein>
    <submittedName>
        <fullName evidence="1">Uncharacterized protein</fullName>
    </submittedName>
</protein>
<comment type="caution">
    <text evidence="1">The sequence shown here is derived from an EMBL/GenBank/DDBJ whole genome shotgun (WGS) entry which is preliminary data.</text>
</comment>
<keyword evidence="2" id="KW-1185">Reference proteome</keyword>
<evidence type="ECO:0000313" key="2">
    <source>
        <dbReference type="Proteomes" id="UP001595868"/>
    </source>
</evidence>
<gene>
    <name evidence="1" type="ORF">ACFOX0_16675</name>
</gene>
<dbReference type="EMBL" id="JBHSBN010000010">
    <property type="protein sequence ID" value="MFC4107550.1"/>
    <property type="molecule type" value="Genomic_DNA"/>
</dbReference>
<accession>A0ABV8KN47</accession>
<name>A0ABV8KN47_9ACTN</name>
<dbReference type="RefSeq" id="WP_377546596.1">
    <property type="nucleotide sequence ID" value="NZ_JBHSBN010000010.1"/>
</dbReference>
<sequence length="70" mass="7746">MHRIAITGCGNRAKSALDRQLAQLLDAPLTHLDAIYHDKHWTGRDANALLDALRMDVTAFAEHREPGDGL</sequence>
<organism evidence="1 2">
    <name type="scientific">Micromonospora zhanjiangensis</name>
    <dbReference type="NCBI Taxonomy" id="1522057"/>
    <lineage>
        <taxon>Bacteria</taxon>
        <taxon>Bacillati</taxon>
        <taxon>Actinomycetota</taxon>
        <taxon>Actinomycetes</taxon>
        <taxon>Micromonosporales</taxon>
        <taxon>Micromonosporaceae</taxon>
        <taxon>Micromonospora</taxon>
    </lineage>
</organism>
<proteinExistence type="predicted"/>
<evidence type="ECO:0000313" key="1">
    <source>
        <dbReference type="EMBL" id="MFC4107550.1"/>
    </source>
</evidence>
<reference evidence="2" key="1">
    <citation type="journal article" date="2019" name="Int. J. Syst. Evol. Microbiol.">
        <title>The Global Catalogue of Microorganisms (GCM) 10K type strain sequencing project: providing services to taxonomists for standard genome sequencing and annotation.</title>
        <authorList>
            <consortium name="The Broad Institute Genomics Platform"/>
            <consortium name="The Broad Institute Genome Sequencing Center for Infectious Disease"/>
            <person name="Wu L."/>
            <person name="Ma J."/>
        </authorList>
    </citation>
    <scope>NUCLEOTIDE SEQUENCE [LARGE SCALE GENOMIC DNA]</scope>
    <source>
        <strain evidence="2">2902at01</strain>
    </source>
</reference>